<protein>
    <submittedName>
        <fullName evidence="1">Uncharacterized protein</fullName>
    </submittedName>
</protein>
<dbReference type="EMBL" id="JASBWS010000004">
    <property type="protein sequence ID" value="KAJ9116158.1"/>
    <property type="molecule type" value="Genomic_DNA"/>
</dbReference>
<organism evidence="1 2">
    <name type="scientific">Naganishia adeliensis</name>
    <dbReference type="NCBI Taxonomy" id="92952"/>
    <lineage>
        <taxon>Eukaryota</taxon>
        <taxon>Fungi</taxon>
        <taxon>Dikarya</taxon>
        <taxon>Basidiomycota</taxon>
        <taxon>Agaricomycotina</taxon>
        <taxon>Tremellomycetes</taxon>
        <taxon>Filobasidiales</taxon>
        <taxon>Filobasidiaceae</taxon>
        <taxon>Naganishia</taxon>
    </lineage>
</organism>
<reference evidence="1" key="1">
    <citation type="submission" date="2023-04" db="EMBL/GenBank/DDBJ databases">
        <title>Draft Genome sequencing of Naganishia species isolated from polar environments using Oxford Nanopore Technology.</title>
        <authorList>
            <person name="Leo P."/>
            <person name="Venkateswaran K."/>
        </authorList>
    </citation>
    <scope>NUCLEOTIDE SEQUENCE</scope>
    <source>
        <strain evidence="1">MNA-CCFEE 5262</strain>
    </source>
</reference>
<evidence type="ECO:0000313" key="1">
    <source>
        <dbReference type="EMBL" id="KAJ9116158.1"/>
    </source>
</evidence>
<proteinExistence type="predicted"/>
<keyword evidence="2" id="KW-1185">Reference proteome</keyword>
<evidence type="ECO:0000313" key="2">
    <source>
        <dbReference type="Proteomes" id="UP001230649"/>
    </source>
</evidence>
<name>A0ACC2WXB8_9TREE</name>
<gene>
    <name evidence="1" type="ORF">QFC20_000838</name>
</gene>
<comment type="caution">
    <text evidence="1">The sequence shown here is derived from an EMBL/GenBank/DDBJ whole genome shotgun (WGS) entry which is preliminary data.</text>
</comment>
<dbReference type="Proteomes" id="UP001230649">
    <property type="component" value="Unassembled WGS sequence"/>
</dbReference>
<accession>A0ACC2WXB8</accession>
<sequence length="889" mass="95870">MSFCFPSWSTAFSPAFHEDAKAMLEGALNKGSKPPVIQGKIEVVELSMGKIPPTLTLLEIGDLSLDRFRGIFKLGYQGDAWLEVRCRVQANPLSHNPHLHANHALPMSTPLLASQPLLVPMTLKLSLLNLRAILILVISKSKGITLVFKNDPLQNVDVSSTFDSIEVIRGYLQQEIEGQLREMFREDLPGIIHRLSQKWFAGSGMGGRVEMPYRHESVSIRPDDPGTPVPQRDDEDPHDWHDPYREREMFPPYQPPETVTGGSNVAGSSGAASPPSRRKSRSTPSGAPIPLQYGTTSSTVNTPRRPRIAESPTSYTTFPDIEDYDPTYGMRPEGVPTHSGYEAFGRLWERAKEEKGKGLGGLMGLGGREGWVEGEEFDEDWEAGAEADELDDLLAERRRRNDERLDDESDDVDDDDINENASVDAVDASPSLKLFGRTGAESFRHGSVRPSAPSSTVSGWNQSVYSANGIPAALTRPRIFHAQSQIRAPSEAGTIGRPTQTTLGTSVQGVGPMASPAGTAGAGSYTARASSVRSSAGGSTLGLGVARSLLDQQGSGGSGRFWQPPVVSRHQMGRADAGALNAVGGADRPGLSRTHSRAESLPAHALQRQMTRLPPTRLSNVLAVGQGDGSSAAGDRDSHSITVSPPTNTRPLSMPMAPKEMTSNALTVSPSRRGRRLSNAYRPFLMNNSPPNTFGATRMSNGIVLPLNDSVSQLATLSHSNHTLSPYARNHEHIAVRSFPHLLSRANSMYAPNTVAHVHPHTNHHYGPGTALLSASYNGWSGGDVKSKAKRKRIYRIGGKSKGDKATSPGDGAYIEPAPADLPAKASIHPISGTSTPQLYSRGPTLYSKKLPVTPRSRPTSLKAGMETVTQKAQNRPPMASRNSYGFPR</sequence>